<keyword evidence="1" id="KW-0472">Membrane</keyword>
<dbReference type="OrthoDB" id="5604450at2"/>
<dbReference type="InterPro" id="IPR021732">
    <property type="entry name" value="DUF3301"/>
</dbReference>
<keyword evidence="1" id="KW-0812">Transmembrane</keyword>
<dbReference type="EMBL" id="BMJS01000014">
    <property type="protein sequence ID" value="GGF98233.1"/>
    <property type="molecule type" value="Genomic_DNA"/>
</dbReference>
<proteinExistence type="predicted"/>
<organism evidence="2 3">
    <name type="scientific">Cysteiniphilum litorale</name>
    <dbReference type="NCBI Taxonomy" id="2056700"/>
    <lineage>
        <taxon>Bacteria</taxon>
        <taxon>Pseudomonadati</taxon>
        <taxon>Pseudomonadota</taxon>
        <taxon>Gammaproteobacteria</taxon>
        <taxon>Thiotrichales</taxon>
        <taxon>Fastidiosibacteraceae</taxon>
        <taxon>Cysteiniphilum</taxon>
    </lineage>
</organism>
<dbReference type="Proteomes" id="UP000636949">
    <property type="component" value="Unassembled WGS sequence"/>
</dbReference>
<dbReference type="AlphaFoldDB" id="A0A8J2Z4G3"/>
<accession>A0A8J2Z4G3</accession>
<dbReference type="RefSeq" id="WP_117002623.1">
    <property type="nucleotide sequence ID" value="NZ_BMJS01000014.1"/>
</dbReference>
<comment type="caution">
    <text evidence="2">The sequence shown here is derived from an EMBL/GenBank/DDBJ whole genome shotgun (WGS) entry which is preliminary data.</text>
</comment>
<dbReference type="Pfam" id="PF11743">
    <property type="entry name" value="DUF3301"/>
    <property type="match status" value="1"/>
</dbReference>
<feature type="transmembrane region" description="Helical" evidence="1">
    <location>
        <begin position="6"/>
        <end position="22"/>
    </location>
</feature>
<gene>
    <name evidence="2" type="ORF">GCM10010995_14300</name>
</gene>
<protein>
    <recommendedName>
        <fullName evidence="4">DUF3301 domain-containing protein</fullName>
    </recommendedName>
</protein>
<keyword evidence="3" id="KW-1185">Reference proteome</keyword>
<evidence type="ECO:0000313" key="3">
    <source>
        <dbReference type="Proteomes" id="UP000636949"/>
    </source>
</evidence>
<evidence type="ECO:0008006" key="4">
    <source>
        <dbReference type="Google" id="ProtNLM"/>
    </source>
</evidence>
<evidence type="ECO:0000256" key="1">
    <source>
        <dbReference type="SAM" id="Phobius"/>
    </source>
</evidence>
<sequence length="144" mass="16595">MSIGVVSAVIIIVIAILIWRNSMKAREHAVYMAVKTAKQWDVQLLDDTVCLTKMRLSRQSNIGSMCLFREYAFEYSYDGVDRYKAFLQFNGNQFLQVIANDQKITVEEMKAAKMPEDTEGGNIIDLSEYRMQQAKKSKHEDDKE</sequence>
<evidence type="ECO:0000313" key="2">
    <source>
        <dbReference type="EMBL" id="GGF98233.1"/>
    </source>
</evidence>
<keyword evidence="1" id="KW-1133">Transmembrane helix</keyword>
<name>A0A8J2Z4G3_9GAMM</name>
<reference evidence="2" key="2">
    <citation type="submission" date="2020-09" db="EMBL/GenBank/DDBJ databases">
        <authorList>
            <person name="Sun Q."/>
            <person name="Zhou Y."/>
        </authorList>
    </citation>
    <scope>NUCLEOTIDE SEQUENCE</scope>
    <source>
        <strain evidence="2">CGMCC 1.15758</strain>
    </source>
</reference>
<reference evidence="2" key="1">
    <citation type="journal article" date="2014" name="Int. J. Syst. Evol. Microbiol.">
        <title>Complete genome sequence of Corynebacterium casei LMG S-19264T (=DSM 44701T), isolated from a smear-ripened cheese.</title>
        <authorList>
            <consortium name="US DOE Joint Genome Institute (JGI-PGF)"/>
            <person name="Walter F."/>
            <person name="Albersmeier A."/>
            <person name="Kalinowski J."/>
            <person name="Ruckert C."/>
        </authorList>
    </citation>
    <scope>NUCLEOTIDE SEQUENCE</scope>
    <source>
        <strain evidence="2">CGMCC 1.15758</strain>
    </source>
</reference>